<gene>
    <name evidence="1" type="ORF">WISP_148785</name>
</gene>
<comment type="caution">
    <text evidence="1">The sequence shown here is derived from an EMBL/GenBank/DDBJ whole genome shotgun (WGS) entry which is preliminary data.</text>
</comment>
<dbReference type="Gene3D" id="3.60.10.10">
    <property type="entry name" value="Endonuclease/exonuclease/phosphatase"/>
    <property type="match status" value="1"/>
</dbReference>
<reference evidence="1" key="1">
    <citation type="submission" date="2019-10" db="EMBL/GenBank/DDBJ databases">
        <authorList>
            <person name="Soares A.E.R."/>
            <person name="Aleixo A."/>
            <person name="Schneider P."/>
            <person name="Miyaki C.Y."/>
            <person name="Schneider M.P."/>
            <person name="Mello C."/>
            <person name="Vasconcelos A.T.R."/>
        </authorList>
    </citation>
    <scope>NUCLEOTIDE SEQUENCE</scope>
    <source>
        <tissue evidence="1">Muscle</tissue>
    </source>
</reference>
<evidence type="ECO:0000313" key="1">
    <source>
        <dbReference type="EMBL" id="KAJ7403872.1"/>
    </source>
</evidence>
<name>A0ABQ9CPN3_9PASS</name>
<dbReference type="SUPFAM" id="SSF56219">
    <property type="entry name" value="DNase I-like"/>
    <property type="match status" value="1"/>
</dbReference>
<protein>
    <submittedName>
        <fullName evidence="1">Uncharacterized protein</fullName>
    </submittedName>
</protein>
<sequence length="179" mass="19752">MLDTADSGHLKHHSALIAHELSRLDINIAALSEGHLHEEGSFKEYGASYTLYWSGKPKTESHLSGVGFMIKNSITSKLENMLTGHSDRIMSLRLPLHNKQHVLFCIYASTLQADPAEKDKFYTFLRHLPQKVPAVQTILEGADIDSVGCGGNFWQILTEATLAAATLTLTHKPNTGRES</sequence>
<dbReference type="EMBL" id="WHWB01034799">
    <property type="protein sequence ID" value="KAJ7403872.1"/>
    <property type="molecule type" value="Genomic_DNA"/>
</dbReference>
<dbReference type="InterPro" id="IPR036691">
    <property type="entry name" value="Endo/exonu/phosph_ase_sf"/>
</dbReference>
<organism evidence="1 2">
    <name type="scientific">Willisornis vidua</name>
    <name type="common">Xingu scale-backed antbird</name>
    <dbReference type="NCBI Taxonomy" id="1566151"/>
    <lineage>
        <taxon>Eukaryota</taxon>
        <taxon>Metazoa</taxon>
        <taxon>Chordata</taxon>
        <taxon>Craniata</taxon>
        <taxon>Vertebrata</taxon>
        <taxon>Euteleostomi</taxon>
        <taxon>Archelosauria</taxon>
        <taxon>Archosauria</taxon>
        <taxon>Dinosauria</taxon>
        <taxon>Saurischia</taxon>
        <taxon>Theropoda</taxon>
        <taxon>Coelurosauria</taxon>
        <taxon>Aves</taxon>
        <taxon>Neognathae</taxon>
        <taxon>Neoaves</taxon>
        <taxon>Telluraves</taxon>
        <taxon>Australaves</taxon>
        <taxon>Passeriformes</taxon>
        <taxon>Thamnophilidae</taxon>
        <taxon>Willisornis</taxon>
    </lineage>
</organism>
<evidence type="ECO:0000313" key="2">
    <source>
        <dbReference type="Proteomes" id="UP001145742"/>
    </source>
</evidence>
<accession>A0ABQ9CPN3</accession>
<dbReference type="Proteomes" id="UP001145742">
    <property type="component" value="Unassembled WGS sequence"/>
</dbReference>
<proteinExistence type="predicted"/>
<keyword evidence="2" id="KW-1185">Reference proteome</keyword>